<feature type="compositionally biased region" description="Basic residues" evidence="1">
    <location>
        <begin position="292"/>
        <end position="301"/>
    </location>
</feature>
<reference evidence="2 3" key="1">
    <citation type="journal article" date="2016" name="Nat. Commun.">
        <title>Thousands of microbial genomes shed light on interconnected biogeochemical processes in an aquifer system.</title>
        <authorList>
            <person name="Anantharaman K."/>
            <person name="Brown C.T."/>
            <person name="Hug L.A."/>
            <person name="Sharon I."/>
            <person name="Castelle C.J."/>
            <person name="Probst A.J."/>
            <person name="Thomas B.C."/>
            <person name="Singh A."/>
            <person name="Wilkins M.J."/>
            <person name="Karaoz U."/>
            <person name="Brodie E.L."/>
            <person name="Williams K.H."/>
            <person name="Hubbard S.S."/>
            <person name="Banfield J.F."/>
        </authorList>
    </citation>
    <scope>NUCLEOTIDE SEQUENCE [LARGE SCALE GENOMIC DNA]</scope>
</reference>
<protein>
    <submittedName>
        <fullName evidence="2">Uncharacterized protein</fullName>
    </submittedName>
</protein>
<dbReference type="Proteomes" id="UP000178109">
    <property type="component" value="Unassembled WGS sequence"/>
</dbReference>
<evidence type="ECO:0000313" key="2">
    <source>
        <dbReference type="EMBL" id="OGY91928.1"/>
    </source>
</evidence>
<dbReference type="EMBL" id="MHKO01000033">
    <property type="protein sequence ID" value="OGY91928.1"/>
    <property type="molecule type" value="Genomic_DNA"/>
</dbReference>
<proteinExistence type="predicted"/>
<name>A0A1G2BSE2_9BACT</name>
<accession>A0A1G2BSE2</accession>
<organism evidence="2 3">
    <name type="scientific">Candidatus Komeilibacteria bacterium RIFCSPLOWO2_02_FULL_48_11</name>
    <dbReference type="NCBI Taxonomy" id="1798553"/>
    <lineage>
        <taxon>Bacteria</taxon>
        <taxon>Candidatus Komeiliibacteriota</taxon>
    </lineage>
</organism>
<sequence>MATEGEGLDLDRVIKRIRGRENPDEPVIIGWVAKELFDENIPEAKAHITALLERGDLERVGEDIQLAPLSDGADASASQQSNTRANQIAELRAFFGKLLGDRGVGVRDSVLGTFVDAGLTSAEEIAARIGRHSGIVPAALKEAGIPINCILEEELKDLSAHDEPWLRVAAEAAWLLSGERAQAVEREEDSDTLEKEDAMPEQTPWTWENILAAKTAKKIGLASREQLIAALDSEPNRDLSTVLFQLARSVGHSLPLGGWWIYRLKERLSADGVHYITRTEIRQERIKDFRQKKSHQTRLPRPKGESTPKVAPSTPAHPRGQEAATLEYLTDGNEGPEAERARREAASSAAVPAVRASATIPAVVPESSDLAQGMMAMLASASAGQGAVVINPAVDIAARVNILMAPLSMQASQLARLPVAMVVRKALAMIAADRPVAEHIQSQPALQAIMEANRLVAEALDRLAKAE</sequence>
<evidence type="ECO:0000256" key="1">
    <source>
        <dbReference type="SAM" id="MobiDB-lite"/>
    </source>
</evidence>
<gene>
    <name evidence="2" type="ORF">A3H70_02170</name>
</gene>
<evidence type="ECO:0000313" key="3">
    <source>
        <dbReference type="Proteomes" id="UP000178109"/>
    </source>
</evidence>
<comment type="caution">
    <text evidence="2">The sequence shown here is derived from an EMBL/GenBank/DDBJ whole genome shotgun (WGS) entry which is preliminary data.</text>
</comment>
<feature type="region of interest" description="Disordered" evidence="1">
    <location>
        <begin position="286"/>
        <end position="322"/>
    </location>
</feature>
<dbReference type="AlphaFoldDB" id="A0A1G2BSE2"/>